<proteinExistence type="predicted"/>
<sequence length="995" mass="111259">MICKSNIQRLNSLSFSEKVKQDSAGTVDDKSFKSAETWSAAIYVACSSRTCLCTRRYTLMRNGRSVKRPNFLYTTYSPTIVKMKAPLQDQLSEQNTPLTLSGTVETEPHLCLDLHSHVCSLYMFKSWSQYAESRALLLATVNLPLYCFVGHCEHCAQENICYSEHKQMTCCLRWLPSLHYIKPTHYSHALSEIHWGQAQAAEASLSEMKQASQAAVWLLVSVTAVPVIERFMQIWFKMIGKFSICVDGELVFCRIPAKIGQRPLSDVRGMTAGHETWGKGVSDVSLPKLLVRRILKKQDAALRSSCFPCKFEKYNTGIVAVDLLSFLKKGAVLLILPVAVVAMGHDGFDYFMAPSYPLVKCFLHHQVSPGPPDESPVHLFNKLEIIKDSLQPSNACLLSHLTSTPYKGRGNLHTQCFVHALGCSLNCSASLLFVTLSALFRNSRLLEGGKKMRERREKEKESMRPSTECIVQILSSKQRLDLTRVYSVLLSLQNVAAGSTHCRGEVTGQLRVRKHRARPNLHAQEDHFLTEKECHPRTFPRGMTGLTSEVFIMDKTGESMCPARGSSAAVSGAVVALQVWSFALLILWKIRKGKHGPQNQDDFPRGTEAFLSQLASGLKQNGRKAKQGPQLGPLARADKIELKDLKEGMFDSVECEIHDVRTDLMVYGGGGGVVANNTNDFQAGSSSNAKRKGTSASLVEAQITQRRPFSVYQSSSSSICLGPDRGERDAYLHFSVNTKSPAPHGSYRLCWFMSIFYCGKHQGRKLVPADTPEHRSCDIMMLLEDIRLLKATRVALISVPFGQDAKDVCREDLFCLQQVEHESMSNSRRDCLKIQYVLLSPLSSHLTPLYDNQRFSSPLSVSLLTRNSHYERRWPDCTRISQLSNELDRESYVWSHMTPSQQHQLMTLAARDSSISPAVPQRLLVPVLQMLHDGPEPLCCSEWPAVTANALGLSDEFSCHFYYAAIHSVTRCVQGLQSEDYAERIKCGQSALRLV</sequence>
<dbReference type="AlphaFoldDB" id="A0A4U5UPL8"/>
<name>A0A4U5UPL8_COLLU</name>
<reference evidence="1 2" key="1">
    <citation type="submission" date="2019-01" db="EMBL/GenBank/DDBJ databases">
        <title>Genome Assembly of Collichthys lucidus.</title>
        <authorList>
            <person name="Cai M."/>
            <person name="Xiao S."/>
        </authorList>
    </citation>
    <scope>NUCLEOTIDE SEQUENCE [LARGE SCALE GENOMIC DNA]</scope>
    <source>
        <strain evidence="1">JT15FE1705JMU</strain>
        <tissue evidence="1">Muscle</tissue>
    </source>
</reference>
<protein>
    <submittedName>
        <fullName evidence="1">Uncharacterized protein</fullName>
    </submittedName>
</protein>
<evidence type="ECO:0000313" key="1">
    <source>
        <dbReference type="EMBL" id="TKS76974.1"/>
    </source>
</evidence>
<gene>
    <name evidence="1" type="ORF">D9C73_011064</name>
</gene>
<accession>A0A4U5UPL8</accession>
<organism evidence="1 2">
    <name type="scientific">Collichthys lucidus</name>
    <name type="common">Big head croaker</name>
    <name type="synonym">Sciaena lucida</name>
    <dbReference type="NCBI Taxonomy" id="240159"/>
    <lineage>
        <taxon>Eukaryota</taxon>
        <taxon>Metazoa</taxon>
        <taxon>Chordata</taxon>
        <taxon>Craniata</taxon>
        <taxon>Vertebrata</taxon>
        <taxon>Euteleostomi</taxon>
        <taxon>Actinopterygii</taxon>
        <taxon>Neopterygii</taxon>
        <taxon>Teleostei</taxon>
        <taxon>Neoteleostei</taxon>
        <taxon>Acanthomorphata</taxon>
        <taxon>Eupercaria</taxon>
        <taxon>Sciaenidae</taxon>
        <taxon>Collichthys</taxon>
    </lineage>
</organism>
<dbReference type="EMBL" id="CM014087">
    <property type="protein sequence ID" value="TKS76974.1"/>
    <property type="molecule type" value="Genomic_DNA"/>
</dbReference>
<keyword evidence="2" id="KW-1185">Reference proteome</keyword>
<evidence type="ECO:0000313" key="2">
    <source>
        <dbReference type="Proteomes" id="UP000298787"/>
    </source>
</evidence>
<dbReference type="Proteomes" id="UP000298787">
    <property type="component" value="Chromosome 10"/>
</dbReference>